<reference evidence="1" key="1">
    <citation type="submission" date="2018-05" db="EMBL/GenBank/DDBJ databases">
        <title>Draft genome of Mucuna pruriens seed.</title>
        <authorList>
            <person name="Nnadi N.E."/>
            <person name="Vos R."/>
            <person name="Hasami M.H."/>
            <person name="Devisetty U.K."/>
            <person name="Aguiy J.C."/>
        </authorList>
    </citation>
    <scope>NUCLEOTIDE SEQUENCE [LARGE SCALE GENOMIC DNA]</scope>
    <source>
        <strain evidence="1">JCA_2017</strain>
    </source>
</reference>
<comment type="caution">
    <text evidence="1">The sequence shown here is derived from an EMBL/GenBank/DDBJ whole genome shotgun (WGS) entry which is preliminary data.</text>
</comment>
<gene>
    <name evidence="1" type="ORF">CR513_36203</name>
</gene>
<evidence type="ECO:0000313" key="2">
    <source>
        <dbReference type="Proteomes" id="UP000257109"/>
    </source>
</evidence>
<sequence length="108" mass="12658">MCKADSIPYTRLVERGRIFKFLHGLNFEYDPIRVQVLRKEKLHLRLSEETRQPVMLDKGSSNTGFFIVTGKVMENSACIANDQDIPRIHATSFMERRKFLNEWVEIKA</sequence>
<feature type="non-terminal residue" evidence="1">
    <location>
        <position position="1"/>
    </location>
</feature>
<evidence type="ECO:0000313" key="1">
    <source>
        <dbReference type="EMBL" id="RDX82958.1"/>
    </source>
</evidence>
<accession>A0A371FXF3</accession>
<keyword evidence="2" id="KW-1185">Reference proteome</keyword>
<name>A0A371FXF3_MUCPR</name>
<dbReference type="EMBL" id="QJKJ01007504">
    <property type="protein sequence ID" value="RDX82958.1"/>
    <property type="molecule type" value="Genomic_DNA"/>
</dbReference>
<dbReference type="AlphaFoldDB" id="A0A371FXF3"/>
<protein>
    <submittedName>
        <fullName evidence="1">Uncharacterized protein</fullName>
    </submittedName>
</protein>
<dbReference type="OrthoDB" id="5544992at2759"/>
<organism evidence="1 2">
    <name type="scientific">Mucuna pruriens</name>
    <name type="common">Velvet bean</name>
    <name type="synonym">Dolichos pruriens</name>
    <dbReference type="NCBI Taxonomy" id="157652"/>
    <lineage>
        <taxon>Eukaryota</taxon>
        <taxon>Viridiplantae</taxon>
        <taxon>Streptophyta</taxon>
        <taxon>Embryophyta</taxon>
        <taxon>Tracheophyta</taxon>
        <taxon>Spermatophyta</taxon>
        <taxon>Magnoliopsida</taxon>
        <taxon>eudicotyledons</taxon>
        <taxon>Gunneridae</taxon>
        <taxon>Pentapetalae</taxon>
        <taxon>rosids</taxon>
        <taxon>fabids</taxon>
        <taxon>Fabales</taxon>
        <taxon>Fabaceae</taxon>
        <taxon>Papilionoideae</taxon>
        <taxon>50 kb inversion clade</taxon>
        <taxon>NPAAA clade</taxon>
        <taxon>indigoferoid/millettioid clade</taxon>
        <taxon>Phaseoleae</taxon>
        <taxon>Mucuna</taxon>
    </lineage>
</organism>
<dbReference type="Proteomes" id="UP000257109">
    <property type="component" value="Unassembled WGS sequence"/>
</dbReference>
<proteinExistence type="predicted"/>